<proteinExistence type="predicted"/>
<organism evidence="3 4">
    <name type="scientific">Rhodocytophaga rosea</name>
    <dbReference type="NCBI Taxonomy" id="2704465"/>
    <lineage>
        <taxon>Bacteria</taxon>
        <taxon>Pseudomonadati</taxon>
        <taxon>Bacteroidota</taxon>
        <taxon>Cytophagia</taxon>
        <taxon>Cytophagales</taxon>
        <taxon>Rhodocytophagaceae</taxon>
        <taxon>Rhodocytophaga</taxon>
    </lineage>
</organism>
<feature type="domain" description="PPM-type phosphatase" evidence="1">
    <location>
        <begin position="175"/>
        <end position="297"/>
    </location>
</feature>
<dbReference type="InterPro" id="IPR001932">
    <property type="entry name" value="PPM-type_phosphatase-like_dom"/>
</dbReference>
<sequence length="341" mass="37544">MEFNAHQLFPVADRSYFNIIKREIQKLAEENGFSENKRGKIDIIISELTSNLIKHTTQGGEILVKLTGKDKVTGIEIIAVDNGPGMADPQRMMEDGFSTVGSKGEGLGAIKRLSDDFDLYSLPGNGTIILSRVYINDKSKKPKSEPESIQVRAVMVAKSGETYSGDGWYILPYQNKWAIVTLDGLGHGQHAHEAASEAIQSFTENLSDDPVMVLKHIHEDIRKTRGAVGAITLMHPKENSLTFCGIGNIAGKIVSIDGSKNLLSYNGTLGHNIPNTINNHIHPWSEGSLLILHSDGLKSKWDISKYPLLKRHDASIIAAVLYKDHTRRTDDVLVIVGKNNK</sequence>
<evidence type="ECO:0000313" key="3">
    <source>
        <dbReference type="EMBL" id="QHT66598.1"/>
    </source>
</evidence>
<dbReference type="CDD" id="cd16934">
    <property type="entry name" value="HATPase_RsbT-like"/>
    <property type="match status" value="1"/>
</dbReference>
<feature type="domain" description="Histidine kinase/HSP90-like ATPase" evidence="2">
    <location>
        <begin position="20"/>
        <end position="127"/>
    </location>
</feature>
<dbReference type="InterPro" id="IPR036457">
    <property type="entry name" value="PPM-type-like_dom_sf"/>
</dbReference>
<dbReference type="PANTHER" id="PTHR35801:SF1">
    <property type="entry name" value="PHOSPHOSERINE PHOSPHATASE RSBX"/>
    <property type="match status" value="1"/>
</dbReference>
<dbReference type="EMBL" id="CP048222">
    <property type="protein sequence ID" value="QHT66598.1"/>
    <property type="molecule type" value="Genomic_DNA"/>
</dbReference>
<dbReference type="Proteomes" id="UP000480178">
    <property type="component" value="Chromosome"/>
</dbReference>
<dbReference type="AlphaFoldDB" id="A0A6C0GF73"/>
<evidence type="ECO:0000259" key="1">
    <source>
        <dbReference type="Pfam" id="PF07228"/>
    </source>
</evidence>
<name>A0A6C0GF73_9BACT</name>
<evidence type="ECO:0000259" key="2">
    <source>
        <dbReference type="Pfam" id="PF13581"/>
    </source>
</evidence>
<gene>
    <name evidence="3" type="ORF">GXP67_07975</name>
</gene>
<keyword evidence="4" id="KW-1185">Reference proteome</keyword>
<dbReference type="InterPro" id="IPR003594">
    <property type="entry name" value="HATPase_dom"/>
</dbReference>
<dbReference type="Pfam" id="PF13581">
    <property type="entry name" value="HATPase_c_2"/>
    <property type="match status" value="1"/>
</dbReference>
<reference evidence="3 4" key="1">
    <citation type="submission" date="2020-01" db="EMBL/GenBank/DDBJ databases">
        <authorList>
            <person name="Kim M.K."/>
        </authorList>
    </citation>
    <scope>NUCLEOTIDE SEQUENCE [LARGE SCALE GENOMIC DNA]</scope>
    <source>
        <strain evidence="3 4">172606-1</strain>
    </source>
</reference>
<evidence type="ECO:0000313" key="4">
    <source>
        <dbReference type="Proteomes" id="UP000480178"/>
    </source>
</evidence>
<protein>
    <submittedName>
        <fullName evidence="3">SpoIIE family protein phosphatase</fullName>
    </submittedName>
</protein>
<dbReference type="Gene3D" id="3.60.40.10">
    <property type="entry name" value="PPM-type phosphatase domain"/>
    <property type="match status" value="1"/>
</dbReference>
<dbReference type="InterPro" id="IPR036890">
    <property type="entry name" value="HATPase_C_sf"/>
</dbReference>
<dbReference type="RefSeq" id="WP_162442652.1">
    <property type="nucleotide sequence ID" value="NZ_CP048222.1"/>
</dbReference>
<accession>A0A6C0GF73</accession>
<dbReference type="KEGG" id="rhoz:GXP67_07975"/>
<dbReference type="SUPFAM" id="SSF81606">
    <property type="entry name" value="PP2C-like"/>
    <property type="match status" value="1"/>
</dbReference>
<dbReference type="InterPro" id="IPR039248">
    <property type="entry name" value="Ptase_RsbX"/>
</dbReference>
<dbReference type="Gene3D" id="3.30.565.10">
    <property type="entry name" value="Histidine kinase-like ATPase, C-terminal domain"/>
    <property type="match status" value="1"/>
</dbReference>
<dbReference type="Pfam" id="PF07228">
    <property type="entry name" value="SpoIIE"/>
    <property type="match status" value="1"/>
</dbReference>
<dbReference type="SUPFAM" id="SSF55874">
    <property type="entry name" value="ATPase domain of HSP90 chaperone/DNA topoisomerase II/histidine kinase"/>
    <property type="match status" value="1"/>
</dbReference>
<dbReference type="PANTHER" id="PTHR35801">
    <property type="entry name" value="PHOSPHOSERINE PHOSPHATASE RSBX"/>
    <property type="match status" value="1"/>
</dbReference>